<dbReference type="SMART" id="SM00028">
    <property type="entry name" value="TPR"/>
    <property type="match status" value="7"/>
</dbReference>
<feature type="repeat" description="TPR" evidence="3">
    <location>
        <begin position="173"/>
        <end position="206"/>
    </location>
</feature>
<comment type="caution">
    <text evidence="5">The sequence shown here is derived from an EMBL/GenBank/DDBJ whole genome shotgun (WGS) entry which is preliminary data.</text>
</comment>
<gene>
    <name evidence="5" type="primary">yrrB_3</name>
    <name evidence="5" type="ORF">BWY73_01144</name>
</gene>
<feature type="transmembrane region" description="Helical" evidence="4">
    <location>
        <begin position="96"/>
        <end position="116"/>
    </location>
</feature>
<protein>
    <submittedName>
        <fullName evidence="5">TPR repeat-containing protein YrrB</fullName>
    </submittedName>
</protein>
<evidence type="ECO:0000313" key="5">
    <source>
        <dbReference type="EMBL" id="OPZ91236.1"/>
    </source>
</evidence>
<keyword evidence="2 3" id="KW-0802">TPR repeat</keyword>
<feature type="transmembrane region" description="Helical" evidence="4">
    <location>
        <begin position="15"/>
        <end position="33"/>
    </location>
</feature>
<dbReference type="PANTHER" id="PTHR44858:SF1">
    <property type="entry name" value="UDP-N-ACETYLGLUCOSAMINE--PEPTIDE N-ACETYLGLUCOSAMINYLTRANSFERASE SPINDLY-RELATED"/>
    <property type="match status" value="1"/>
</dbReference>
<dbReference type="PROSITE" id="PS50005">
    <property type="entry name" value="TPR"/>
    <property type="match status" value="3"/>
</dbReference>
<proteinExistence type="predicted"/>
<dbReference type="Gene3D" id="1.25.40.10">
    <property type="entry name" value="Tetratricopeptide repeat domain"/>
    <property type="match status" value="3"/>
</dbReference>
<reference evidence="5" key="1">
    <citation type="submission" date="2017-02" db="EMBL/GenBank/DDBJ databases">
        <title>Delving into the versatile metabolic prowess of the omnipresent phylum Bacteroidetes.</title>
        <authorList>
            <person name="Nobu M.K."/>
            <person name="Mei R."/>
            <person name="Narihiro T."/>
            <person name="Kuroda K."/>
            <person name="Liu W.-T."/>
        </authorList>
    </citation>
    <scope>NUCLEOTIDE SEQUENCE</scope>
    <source>
        <strain evidence="5">ADurb.Bin417</strain>
    </source>
</reference>
<dbReference type="SUPFAM" id="SSF48452">
    <property type="entry name" value="TPR-like"/>
    <property type="match status" value="1"/>
</dbReference>
<feature type="repeat" description="TPR" evidence="3">
    <location>
        <begin position="275"/>
        <end position="308"/>
    </location>
</feature>
<dbReference type="InterPro" id="IPR050498">
    <property type="entry name" value="Ycf3"/>
</dbReference>
<evidence type="ECO:0000256" key="4">
    <source>
        <dbReference type="SAM" id="Phobius"/>
    </source>
</evidence>
<feature type="transmembrane region" description="Helical" evidence="4">
    <location>
        <begin position="40"/>
        <end position="59"/>
    </location>
</feature>
<evidence type="ECO:0000256" key="2">
    <source>
        <dbReference type="ARBA" id="ARBA00022803"/>
    </source>
</evidence>
<keyword evidence="4" id="KW-1133">Transmembrane helix</keyword>
<keyword evidence="1" id="KW-0677">Repeat</keyword>
<name>A0A1V5MDH4_UNCT6</name>
<evidence type="ECO:0000256" key="3">
    <source>
        <dbReference type="PROSITE-ProRule" id="PRU00339"/>
    </source>
</evidence>
<dbReference type="PANTHER" id="PTHR44858">
    <property type="entry name" value="TETRATRICOPEPTIDE REPEAT PROTEIN 6"/>
    <property type="match status" value="1"/>
</dbReference>
<feature type="transmembrane region" description="Helical" evidence="4">
    <location>
        <begin position="71"/>
        <end position="89"/>
    </location>
</feature>
<dbReference type="AlphaFoldDB" id="A0A1V5MDH4"/>
<dbReference type="EMBL" id="MWAK01000191">
    <property type="protein sequence ID" value="OPZ91236.1"/>
    <property type="molecule type" value="Genomic_DNA"/>
</dbReference>
<dbReference type="Pfam" id="PF13432">
    <property type="entry name" value="TPR_16"/>
    <property type="match status" value="3"/>
</dbReference>
<keyword evidence="4" id="KW-0812">Transmembrane</keyword>
<accession>A0A1V5MDH4</accession>
<organism evidence="5">
    <name type="scientific">candidate division TA06 bacterium ADurb.Bin417</name>
    <dbReference type="NCBI Taxonomy" id="1852828"/>
    <lineage>
        <taxon>Bacteria</taxon>
        <taxon>Bacteria division TA06</taxon>
    </lineage>
</organism>
<keyword evidence="4" id="KW-0472">Membrane</keyword>
<dbReference type="PROSITE" id="PS50293">
    <property type="entry name" value="TPR_REGION"/>
    <property type="match status" value="1"/>
</dbReference>
<dbReference type="Proteomes" id="UP000485484">
    <property type="component" value="Unassembled WGS sequence"/>
</dbReference>
<dbReference type="Pfam" id="PF00515">
    <property type="entry name" value="TPR_1"/>
    <property type="match status" value="1"/>
</dbReference>
<evidence type="ECO:0000256" key="1">
    <source>
        <dbReference type="ARBA" id="ARBA00022737"/>
    </source>
</evidence>
<sequence>MYDYRVSRSLLDPPLTLAGLLLAAGLLLLGVLLYRRRFRLEAFAIFWFFLALSVESSFIPLQDVIFEHRLYLPLFGFALLLPALLFHLAGKRPAGLRTATGFLLLVSLVFGGLAFARNRVWRTELSLWSDAARKSPRSTRALLKLAEAYDAQGSYALAVEINSRIIRYQPRLAEAYLNRAVAYKKLGEAEAALRDLDRALEIRPAYPGAYFNRAIIRRTRGDRKSARADLDRALEIQPAFPAAAYWRGLIYLEEGAADSALADFNRAVAIQPDHLPALFQRGRLLLRKRDFERAAADFSLVLKHDPGHVPAYNQRAIALAGAGRTEAAIADWREALRRKPDFGEAGFNLALTYYLMGDYARARECVRNLEAIRYPVPAAFLRDLQKVAD</sequence>
<dbReference type="InterPro" id="IPR019734">
    <property type="entry name" value="TPR_rpt"/>
</dbReference>
<feature type="repeat" description="TPR" evidence="3">
    <location>
        <begin position="241"/>
        <end position="274"/>
    </location>
</feature>
<dbReference type="InterPro" id="IPR011990">
    <property type="entry name" value="TPR-like_helical_dom_sf"/>
</dbReference>